<dbReference type="InterPro" id="IPR005225">
    <property type="entry name" value="Small_GTP-bd"/>
</dbReference>
<accession>A0A9Q0S6F5</accession>
<dbReference type="Gene3D" id="3.30.300.20">
    <property type="match status" value="1"/>
</dbReference>
<evidence type="ECO:0000313" key="9">
    <source>
        <dbReference type="EMBL" id="KAJ6645085.1"/>
    </source>
</evidence>
<keyword evidence="4 7" id="KW-0677">Repeat</keyword>
<dbReference type="InterPro" id="IPR027417">
    <property type="entry name" value="P-loop_NTPase"/>
</dbReference>
<dbReference type="InterPro" id="IPR015946">
    <property type="entry name" value="KH_dom-like_a/b"/>
</dbReference>
<keyword evidence="6 7" id="KW-0342">GTP-binding</keyword>
<protein>
    <recommendedName>
        <fullName evidence="2 7">GTPase Der</fullName>
    </recommendedName>
</protein>
<dbReference type="FunFam" id="3.30.300.20:FF:000004">
    <property type="entry name" value="GTPase Der"/>
    <property type="match status" value="1"/>
</dbReference>
<comment type="caution">
    <text evidence="9">The sequence shown here is derived from an EMBL/GenBank/DDBJ whole genome shotgun (WGS) entry which is preliminary data.</text>
</comment>
<evidence type="ECO:0000256" key="1">
    <source>
        <dbReference type="ARBA" id="ARBA00008279"/>
    </source>
</evidence>
<keyword evidence="5 7" id="KW-0547">Nucleotide-binding</keyword>
<dbReference type="InterPro" id="IPR006073">
    <property type="entry name" value="GTP-bd"/>
</dbReference>
<name>A0A9Q0S6F5_9DIPT</name>
<organism evidence="9 10">
    <name type="scientific">Pseudolycoriella hygida</name>
    <dbReference type="NCBI Taxonomy" id="35572"/>
    <lineage>
        <taxon>Eukaryota</taxon>
        <taxon>Metazoa</taxon>
        <taxon>Ecdysozoa</taxon>
        <taxon>Arthropoda</taxon>
        <taxon>Hexapoda</taxon>
        <taxon>Insecta</taxon>
        <taxon>Pterygota</taxon>
        <taxon>Neoptera</taxon>
        <taxon>Endopterygota</taxon>
        <taxon>Diptera</taxon>
        <taxon>Nematocera</taxon>
        <taxon>Sciaroidea</taxon>
        <taxon>Sciaridae</taxon>
        <taxon>Pseudolycoriella</taxon>
    </lineage>
</organism>
<dbReference type="CDD" id="cd01894">
    <property type="entry name" value="EngA1"/>
    <property type="match status" value="1"/>
</dbReference>
<gene>
    <name evidence="9" type="primary">der_0</name>
    <name evidence="9" type="ORF">Bhyg_00286</name>
</gene>
<dbReference type="GO" id="GO:0042254">
    <property type="term" value="P:ribosome biogenesis"/>
    <property type="evidence" value="ECO:0007669"/>
    <property type="project" value="UniProtKB-KW"/>
</dbReference>
<evidence type="ECO:0000256" key="7">
    <source>
        <dbReference type="RuleBase" id="RU004481"/>
    </source>
</evidence>
<dbReference type="NCBIfam" id="TIGR00231">
    <property type="entry name" value="small_GTP"/>
    <property type="match status" value="2"/>
</dbReference>
<evidence type="ECO:0000256" key="5">
    <source>
        <dbReference type="ARBA" id="ARBA00022741"/>
    </source>
</evidence>
<dbReference type="InterPro" id="IPR016484">
    <property type="entry name" value="GTPase_Der"/>
</dbReference>
<feature type="domain" description="EngA-type G" evidence="8">
    <location>
        <begin position="4"/>
        <end position="166"/>
    </location>
</feature>
<evidence type="ECO:0000256" key="2">
    <source>
        <dbReference type="ARBA" id="ARBA00020953"/>
    </source>
</evidence>
<comment type="similarity">
    <text evidence="1 7">Belongs to the TRAFAC class TrmE-Era-EngA-EngB-Septin-like GTPase superfamily. EngA (Der) GTPase family.</text>
</comment>
<dbReference type="PANTHER" id="PTHR43834:SF6">
    <property type="entry name" value="GTPASE DER"/>
    <property type="match status" value="1"/>
</dbReference>
<dbReference type="PRINTS" id="PR00326">
    <property type="entry name" value="GTP1OBG"/>
</dbReference>
<dbReference type="Gene3D" id="3.40.50.300">
    <property type="entry name" value="P-loop containing nucleotide triphosphate hydrolases"/>
    <property type="match status" value="2"/>
</dbReference>
<comment type="function">
    <text evidence="7">GTPase that plays an essential role in the late steps of ribosome biogenesis.</text>
</comment>
<dbReference type="Proteomes" id="UP001151699">
    <property type="component" value="Chromosome A"/>
</dbReference>
<reference evidence="9" key="1">
    <citation type="submission" date="2022-07" db="EMBL/GenBank/DDBJ databases">
        <authorList>
            <person name="Trinca V."/>
            <person name="Uliana J.V.C."/>
            <person name="Torres T.T."/>
            <person name="Ward R.J."/>
            <person name="Monesi N."/>
        </authorList>
    </citation>
    <scope>NUCLEOTIDE SEQUENCE</scope>
    <source>
        <strain evidence="9">HSMRA1968</strain>
        <tissue evidence="9">Whole embryos</tissue>
    </source>
</reference>
<sequence length="449" mass="51149">MHKKIVAIIGRPNVGKSTLFNRLAIRKKAIVHDRPGVTRDRKYADAQIGPFNFTVIDTPGLEEAEDEKLEYRMMQQTMEAILEADLLCLVVDGKDGVLPEDQFFANFIRKYNKKSVLLVNKCEGRFDFAKEYYKLGFDNIVPISAEHGVGMADLYDAITAKLENEGGEKELSDPIKANYIQIVVSGRPNAGKSTFINSIINDERLLTGPEAGITRESIEIDWLYNDNKFKLIDTAGLRKKGTVTKSLEKLSSSDAINSIKFANTVILMVDALTPLEQQDLNIANYVIDQGRSLLIVVNKWDLIEKREQDKFKEEFSYKIETNLPQVKGLPIIFISALKKQNINMVLDEAIKTYNVWNKKIATSKLNDWLSFALEQHPLPLQKGGRRVRIKYMTQTKIRPPTFKLFSNNPEKITDSYTRYLINNLRAAFNLPGVPIRFIYTKTENPYVKS</sequence>
<dbReference type="CDD" id="cd01895">
    <property type="entry name" value="EngA2"/>
    <property type="match status" value="1"/>
</dbReference>
<dbReference type="Pfam" id="PF14714">
    <property type="entry name" value="KH_dom-like"/>
    <property type="match status" value="1"/>
</dbReference>
<dbReference type="NCBIfam" id="TIGR03594">
    <property type="entry name" value="GTPase_EngA"/>
    <property type="match status" value="1"/>
</dbReference>
<dbReference type="OrthoDB" id="8954335at2759"/>
<dbReference type="PROSITE" id="PS51712">
    <property type="entry name" value="G_ENGA"/>
    <property type="match status" value="2"/>
</dbReference>
<keyword evidence="3" id="KW-0690">Ribosome biogenesis</keyword>
<evidence type="ECO:0000256" key="3">
    <source>
        <dbReference type="ARBA" id="ARBA00022517"/>
    </source>
</evidence>
<dbReference type="SUPFAM" id="SSF52540">
    <property type="entry name" value="P-loop containing nucleoside triphosphate hydrolases"/>
    <property type="match status" value="2"/>
</dbReference>
<evidence type="ECO:0000256" key="6">
    <source>
        <dbReference type="ARBA" id="ARBA00023134"/>
    </source>
</evidence>
<dbReference type="GO" id="GO:0005525">
    <property type="term" value="F:GTP binding"/>
    <property type="evidence" value="ECO:0007669"/>
    <property type="project" value="UniProtKB-KW"/>
</dbReference>
<dbReference type="PIRSF" id="PIRSF006485">
    <property type="entry name" value="GTP-binding_EngA"/>
    <property type="match status" value="1"/>
</dbReference>
<proteinExistence type="inferred from homology"/>
<evidence type="ECO:0000259" key="8">
    <source>
        <dbReference type="PROSITE" id="PS51712"/>
    </source>
</evidence>
<evidence type="ECO:0000256" key="4">
    <source>
        <dbReference type="ARBA" id="ARBA00022737"/>
    </source>
</evidence>
<dbReference type="InterPro" id="IPR032859">
    <property type="entry name" value="KH_dom-like"/>
</dbReference>
<dbReference type="EMBL" id="WJQU01000001">
    <property type="protein sequence ID" value="KAJ6645085.1"/>
    <property type="molecule type" value="Genomic_DNA"/>
</dbReference>
<dbReference type="InterPro" id="IPR031166">
    <property type="entry name" value="G_ENGA"/>
</dbReference>
<dbReference type="HAMAP" id="MF_00195">
    <property type="entry name" value="GTPase_Der"/>
    <property type="match status" value="1"/>
</dbReference>
<dbReference type="PANTHER" id="PTHR43834">
    <property type="entry name" value="GTPASE DER"/>
    <property type="match status" value="1"/>
</dbReference>
<dbReference type="AlphaFoldDB" id="A0A9Q0S6F5"/>
<keyword evidence="10" id="KW-1185">Reference proteome</keyword>
<dbReference type="Pfam" id="PF01926">
    <property type="entry name" value="MMR_HSR1"/>
    <property type="match status" value="2"/>
</dbReference>
<feature type="domain" description="EngA-type G" evidence="8">
    <location>
        <begin position="180"/>
        <end position="357"/>
    </location>
</feature>
<evidence type="ECO:0000313" key="10">
    <source>
        <dbReference type="Proteomes" id="UP001151699"/>
    </source>
</evidence>